<evidence type="ECO:0000313" key="6">
    <source>
        <dbReference type="EMBL" id="KIO24085.1"/>
    </source>
</evidence>
<dbReference type="InterPro" id="IPR008271">
    <property type="entry name" value="Ser/Thr_kinase_AS"/>
</dbReference>
<evidence type="ECO:0000313" key="7">
    <source>
        <dbReference type="Proteomes" id="UP000054248"/>
    </source>
</evidence>
<dbReference type="PROSITE" id="PS50011">
    <property type="entry name" value="PROTEIN_KINASE_DOM"/>
    <property type="match status" value="1"/>
</dbReference>
<dbReference type="PIRSF" id="PIRSF000654">
    <property type="entry name" value="Integrin-linked_kinase"/>
    <property type="match status" value="1"/>
</dbReference>
<keyword evidence="1" id="KW-0808">Transferase</keyword>
<evidence type="ECO:0000256" key="2">
    <source>
        <dbReference type="ARBA" id="ARBA00022741"/>
    </source>
</evidence>
<dbReference type="EMBL" id="KN823069">
    <property type="protein sequence ID" value="KIO24085.1"/>
    <property type="molecule type" value="Genomic_DNA"/>
</dbReference>
<dbReference type="GO" id="GO:0005524">
    <property type="term" value="F:ATP binding"/>
    <property type="evidence" value="ECO:0007669"/>
    <property type="project" value="UniProtKB-KW"/>
</dbReference>
<reference evidence="7" key="2">
    <citation type="submission" date="2015-01" db="EMBL/GenBank/DDBJ databases">
        <title>Evolutionary Origins and Diversification of the Mycorrhizal Mutualists.</title>
        <authorList>
            <consortium name="DOE Joint Genome Institute"/>
            <consortium name="Mycorrhizal Genomics Consortium"/>
            <person name="Kohler A."/>
            <person name="Kuo A."/>
            <person name="Nagy L.G."/>
            <person name="Floudas D."/>
            <person name="Copeland A."/>
            <person name="Barry K.W."/>
            <person name="Cichocki N."/>
            <person name="Veneault-Fourrey C."/>
            <person name="LaButti K."/>
            <person name="Lindquist E.A."/>
            <person name="Lipzen A."/>
            <person name="Lundell T."/>
            <person name="Morin E."/>
            <person name="Murat C."/>
            <person name="Riley R."/>
            <person name="Ohm R."/>
            <person name="Sun H."/>
            <person name="Tunlid A."/>
            <person name="Henrissat B."/>
            <person name="Grigoriev I.V."/>
            <person name="Hibbett D.S."/>
            <person name="Martin F."/>
        </authorList>
    </citation>
    <scope>NUCLEOTIDE SEQUENCE [LARGE SCALE GENOMIC DNA]</scope>
    <source>
        <strain evidence="7">MUT 4182</strain>
    </source>
</reference>
<sequence length="232" mass="26791">MVLREAEFLIELSHECITKLQGFVEDTSKDKLWLVFPWQDNGDLRDFLASRDWEIPERIWLIDNVVEGVEYLHDQKPPICHGDLKSLNILVNSECRALITDFGSARPPLELTFCDSTSTITLTGNKYTLRWAAPELLMEDQLGLWSDIWAMGWIFYEVITNAIPFQDIQTDLVVIQRVIQGDLPSITDHARMSLIWELCSLIIECWNIEPRKRPTAKDCRKVIAWMVSKAGL</sequence>
<dbReference type="PANTHER" id="PTHR44329">
    <property type="entry name" value="SERINE/THREONINE-PROTEIN KINASE TNNI3K-RELATED"/>
    <property type="match status" value="1"/>
</dbReference>
<dbReference type="PROSITE" id="PS00108">
    <property type="entry name" value="PROTEIN_KINASE_ST"/>
    <property type="match status" value="1"/>
</dbReference>
<accession>A0A0C3Q4V5</accession>
<keyword evidence="7" id="KW-1185">Reference proteome</keyword>
<dbReference type="InterPro" id="IPR011009">
    <property type="entry name" value="Kinase-like_dom_sf"/>
</dbReference>
<reference evidence="6 7" key="1">
    <citation type="submission" date="2014-04" db="EMBL/GenBank/DDBJ databases">
        <authorList>
            <consortium name="DOE Joint Genome Institute"/>
            <person name="Kuo A."/>
            <person name="Girlanda M."/>
            <person name="Perotto S."/>
            <person name="Kohler A."/>
            <person name="Nagy L.G."/>
            <person name="Floudas D."/>
            <person name="Copeland A."/>
            <person name="Barry K.W."/>
            <person name="Cichocki N."/>
            <person name="Veneault-Fourrey C."/>
            <person name="LaButti K."/>
            <person name="Lindquist E.A."/>
            <person name="Lipzen A."/>
            <person name="Lundell T."/>
            <person name="Morin E."/>
            <person name="Murat C."/>
            <person name="Sun H."/>
            <person name="Tunlid A."/>
            <person name="Henrissat B."/>
            <person name="Grigoriev I.V."/>
            <person name="Hibbett D.S."/>
            <person name="Martin F."/>
            <person name="Nordberg H.P."/>
            <person name="Cantor M.N."/>
            <person name="Hua S.X."/>
        </authorList>
    </citation>
    <scope>NUCLEOTIDE SEQUENCE [LARGE SCALE GENOMIC DNA]</scope>
    <source>
        <strain evidence="6 7">MUT 4182</strain>
    </source>
</reference>
<evidence type="ECO:0000256" key="4">
    <source>
        <dbReference type="ARBA" id="ARBA00022840"/>
    </source>
</evidence>
<dbReference type="SMART" id="SM00220">
    <property type="entry name" value="S_TKc"/>
    <property type="match status" value="1"/>
</dbReference>
<dbReference type="HOGENOM" id="CLU_000288_7_18_1"/>
<dbReference type="GO" id="GO:0004674">
    <property type="term" value="F:protein serine/threonine kinase activity"/>
    <property type="evidence" value="ECO:0007669"/>
    <property type="project" value="TreeGrafter"/>
</dbReference>
<dbReference type="STRING" id="1051891.A0A0C3Q4V5"/>
<keyword evidence="4" id="KW-0067">ATP-binding</keyword>
<dbReference type="Gene3D" id="1.10.510.10">
    <property type="entry name" value="Transferase(Phosphotransferase) domain 1"/>
    <property type="match status" value="1"/>
</dbReference>
<protein>
    <recommendedName>
        <fullName evidence="5">Protein kinase domain-containing protein</fullName>
    </recommendedName>
</protein>
<dbReference type="Proteomes" id="UP000054248">
    <property type="component" value="Unassembled WGS sequence"/>
</dbReference>
<keyword evidence="2" id="KW-0547">Nucleotide-binding</keyword>
<organism evidence="6 7">
    <name type="scientific">Tulasnella calospora MUT 4182</name>
    <dbReference type="NCBI Taxonomy" id="1051891"/>
    <lineage>
        <taxon>Eukaryota</taxon>
        <taxon>Fungi</taxon>
        <taxon>Dikarya</taxon>
        <taxon>Basidiomycota</taxon>
        <taxon>Agaricomycotina</taxon>
        <taxon>Agaricomycetes</taxon>
        <taxon>Cantharellales</taxon>
        <taxon>Tulasnellaceae</taxon>
        <taxon>Tulasnella</taxon>
    </lineage>
</organism>
<name>A0A0C3Q4V5_9AGAM</name>
<dbReference type="PANTHER" id="PTHR44329:SF288">
    <property type="entry name" value="MITOGEN-ACTIVATED PROTEIN KINASE KINASE KINASE 20"/>
    <property type="match status" value="1"/>
</dbReference>
<dbReference type="InterPro" id="IPR000719">
    <property type="entry name" value="Prot_kinase_dom"/>
</dbReference>
<evidence type="ECO:0000259" key="5">
    <source>
        <dbReference type="PROSITE" id="PS50011"/>
    </source>
</evidence>
<gene>
    <name evidence="6" type="ORF">M407DRAFT_213420</name>
</gene>
<dbReference type="Pfam" id="PF00069">
    <property type="entry name" value="Pkinase"/>
    <property type="match status" value="1"/>
</dbReference>
<dbReference type="SUPFAM" id="SSF56112">
    <property type="entry name" value="Protein kinase-like (PK-like)"/>
    <property type="match status" value="1"/>
</dbReference>
<feature type="domain" description="Protein kinase" evidence="5">
    <location>
        <begin position="1"/>
        <end position="226"/>
    </location>
</feature>
<dbReference type="OrthoDB" id="346907at2759"/>
<evidence type="ECO:0000256" key="1">
    <source>
        <dbReference type="ARBA" id="ARBA00022679"/>
    </source>
</evidence>
<dbReference type="InterPro" id="IPR051681">
    <property type="entry name" value="Ser/Thr_Kinases-Pseudokinases"/>
</dbReference>
<proteinExistence type="predicted"/>
<keyword evidence="3" id="KW-0418">Kinase</keyword>
<dbReference type="AlphaFoldDB" id="A0A0C3Q4V5"/>
<evidence type="ECO:0000256" key="3">
    <source>
        <dbReference type="ARBA" id="ARBA00022777"/>
    </source>
</evidence>